<gene>
    <name evidence="4" type="ORF">C8N24_1915</name>
</gene>
<feature type="domain" description="PKD" evidence="3">
    <location>
        <begin position="463"/>
        <end position="549"/>
    </location>
</feature>
<dbReference type="GO" id="GO:0005975">
    <property type="term" value="P:carbohydrate metabolic process"/>
    <property type="evidence" value="ECO:0007669"/>
    <property type="project" value="UniProtKB-ARBA"/>
</dbReference>
<dbReference type="Gene3D" id="2.60.40.10">
    <property type="entry name" value="Immunoglobulins"/>
    <property type="match status" value="1"/>
</dbReference>
<dbReference type="InterPro" id="IPR035986">
    <property type="entry name" value="PKD_dom_sf"/>
</dbReference>
<sequence length="683" mass="68344">MDKALGRRLARVMSAARAALLLLVIAATGAWGADAQAAGWLSPVAVSTPQTSGPATCGFLSGQPGIASVDVAVTPAGETVATWTRANGGTQEVQAAVRPPGGAFGPAQTLGTTQPCYFIGILGAQPRVAVDPKGNAVVVWAHPLATTSVIQASVRPAGGSFSPPADLSDASRNAQSDPDVTISADGTIVAVWTWNNGSKNVIQTSTRAPGGAFPPAGTATTLSNVTQDAAAARVASNDRGDVAVVWRRTNGTNQIAQARVRPAGGAFAPVVDLSGTGADADAPAVAIDPVGRATAVWTRSSLVESRFLTAAGALDGGIDNVSDTAETVNYPTVALDASNNAVAVWVGGSNQTKAASRASRASFGTPQTISGPGSSSLLPAVAMDPSGTAVAVWTQSQSTTTIQAATRPPGGSFGGVEDISQGSGAYLASLAIDGEANAIVGWTFSPSGSPQVAQVTAYDAAPPTISAASVPGTGTTGAPVGMSAAASDRWSGANLSWSFGDGSSATGPSVSHAYGAPGVYTVTITATDGAGNGTSIQRTIQVANPVPAVPAPPVQNATTPTPAINVTLSFKYSASNSSTKLTSFSAKGVPTGATVTVGCTPPKRKGKTPRCPARDFKKSNARGTVKLTTFVSKRFKRGTVIEVRVTKPGMIGAVKRLTIRGRSGPTTTTSCLAPGAKTPSRCS</sequence>
<dbReference type="InterPro" id="IPR013783">
    <property type="entry name" value="Ig-like_fold"/>
</dbReference>
<dbReference type="PROSITE" id="PS50093">
    <property type="entry name" value="PKD"/>
    <property type="match status" value="1"/>
</dbReference>
<evidence type="ECO:0000313" key="4">
    <source>
        <dbReference type="EMBL" id="RKQ92076.1"/>
    </source>
</evidence>
<organism evidence="4 5">
    <name type="scientific">Solirubrobacter pauli</name>
    <dbReference type="NCBI Taxonomy" id="166793"/>
    <lineage>
        <taxon>Bacteria</taxon>
        <taxon>Bacillati</taxon>
        <taxon>Actinomycetota</taxon>
        <taxon>Thermoleophilia</taxon>
        <taxon>Solirubrobacterales</taxon>
        <taxon>Solirubrobacteraceae</taxon>
        <taxon>Solirubrobacter</taxon>
    </lineage>
</organism>
<evidence type="ECO:0000259" key="3">
    <source>
        <dbReference type="PROSITE" id="PS50093"/>
    </source>
</evidence>
<feature type="region of interest" description="Disordered" evidence="1">
    <location>
        <begin position="159"/>
        <end position="179"/>
    </location>
</feature>
<comment type="caution">
    <text evidence="4">The sequence shown here is derived from an EMBL/GenBank/DDBJ whole genome shotgun (WGS) entry which is preliminary data.</text>
</comment>
<dbReference type="Pfam" id="PF18911">
    <property type="entry name" value="PKD_4"/>
    <property type="match status" value="1"/>
</dbReference>
<feature type="region of interest" description="Disordered" evidence="1">
    <location>
        <begin position="661"/>
        <end position="683"/>
    </location>
</feature>
<proteinExistence type="predicted"/>
<dbReference type="AlphaFoldDB" id="A0A660LCI7"/>
<dbReference type="InterPro" id="IPR000601">
    <property type="entry name" value="PKD_dom"/>
</dbReference>
<feature type="signal peptide" evidence="2">
    <location>
        <begin position="1"/>
        <end position="32"/>
    </location>
</feature>
<feature type="chain" id="PRO_5024793792" evidence="2">
    <location>
        <begin position="33"/>
        <end position="683"/>
    </location>
</feature>
<keyword evidence="5" id="KW-1185">Reference proteome</keyword>
<evidence type="ECO:0000313" key="5">
    <source>
        <dbReference type="Proteomes" id="UP000278962"/>
    </source>
</evidence>
<accession>A0A660LCI7</accession>
<dbReference type="InterPro" id="IPR022409">
    <property type="entry name" value="PKD/Chitinase_dom"/>
</dbReference>
<dbReference type="EMBL" id="RBIL01000001">
    <property type="protein sequence ID" value="RKQ92076.1"/>
    <property type="molecule type" value="Genomic_DNA"/>
</dbReference>
<evidence type="ECO:0000256" key="1">
    <source>
        <dbReference type="SAM" id="MobiDB-lite"/>
    </source>
</evidence>
<dbReference type="CDD" id="cd00146">
    <property type="entry name" value="PKD"/>
    <property type="match status" value="1"/>
</dbReference>
<reference evidence="4 5" key="1">
    <citation type="submission" date="2018-10" db="EMBL/GenBank/DDBJ databases">
        <title>Genomic Encyclopedia of Archaeal and Bacterial Type Strains, Phase II (KMG-II): from individual species to whole genera.</title>
        <authorList>
            <person name="Goeker M."/>
        </authorList>
    </citation>
    <scope>NUCLEOTIDE SEQUENCE [LARGE SCALE GENOMIC DNA]</scope>
    <source>
        <strain evidence="4 5">DSM 14954</strain>
    </source>
</reference>
<dbReference type="SMART" id="SM00089">
    <property type="entry name" value="PKD"/>
    <property type="match status" value="1"/>
</dbReference>
<evidence type="ECO:0000256" key="2">
    <source>
        <dbReference type="SAM" id="SignalP"/>
    </source>
</evidence>
<name>A0A660LCI7_9ACTN</name>
<keyword evidence="2" id="KW-0732">Signal</keyword>
<dbReference type="Proteomes" id="UP000278962">
    <property type="component" value="Unassembled WGS sequence"/>
</dbReference>
<dbReference type="SUPFAM" id="SSF49299">
    <property type="entry name" value="PKD domain"/>
    <property type="match status" value="1"/>
</dbReference>
<protein>
    <submittedName>
        <fullName evidence="4">PKD domain-containing protein</fullName>
    </submittedName>
</protein>